<protein>
    <submittedName>
        <fullName evidence="2">Uncharacterized protein</fullName>
    </submittedName>
</protein>
<keyword evidence="1" id="KW-0812">Transmembrane</keyword>
<feature type="transmembrane region" description="Helical" evidence="1">
    <location>
        <begin position="45"/>
        <end position="66"/>
    </location>
</feature>
<evidence type="ECO:0000313" key="3">
    <source>
        <dbReference type="Proteomes" id="UP000095230"/>
    </source>
</evidence>
<feature type="transmembrane region" description="Helical" evidence="1">
    <location>
        <begin position="115"/>
        <end position="135"/>
    </location>
</feature>
<dbReference type="OrthoDB" id="6265242at2"/>
<proteinExistence type="predicted"/>
<organism evidence="2 3">
    <name type="scientific">Shewanella colwelliana</name>
    <name type="common">Alteromonas colwelliana</name>
    <dbReference type="NCBI Taxonomy" id="23"/>
    <lineage>
        <taxon>Bacteria</taxon>
        <taxon>Pseudomonadati</taxon>
        <taxon>Pseudomonadota</taxon>
        <taxon>Gammaproteobacteria</taxon>
        <taxon>Alteromonadales</taxon>
        <taxon>Shewanellaceae</taxon>
        <taxon>Shewanella</taxon>
    </lineage>
</organism>
<comment type="caution">
    <text evidence="2">The sequence shown here is derived from an EMBL/GenBank/DDBJ whole genome shotgun (WGS) entry which is preliminary data.</text>
</comment>
<dbReference type="Proteomes" id="UP000095230">
    <property type="component" value="Unassembled WGS sequence"/>
</dbReference>
<accession>A0A1E5IY59</accession>
<evidence type="ECO:0000313" key="2">
    <source>
        <dbReference type="EMBL" id="OEG75387.1"/>
    </source>
</evidence>
<keyword evidence="1" id="KW-1133">Transmembrane helix</keyword>
<gene>
    <name evidence="2" type="ORF">BEL05_07175</name>
</gene>
<evidence type="ECO:0000256" key="1">
    <source>
        <dbReference type="SAM" id="Phobius"/>
    </source>
</evidence>
<dbReference type="AlphaFoldDB" id="A0A1E5IY59"/>
<dbReference type="RefSeq" id="WP_069670189.1">
    <property type="nucleotide sequence ID" value="NZ_BPFF01000042.1"/>
</dbReference>
<dbReference type="STRING" id="23.BEL05_07175"/>
<dbReference type="EMBL" id="MCBT01000008">
    <property type="protein sequence ID" value="OEG75387.1"/>
    <property type="molecule type" value="Genomic_DNA"/>
</dbReference>
<sequence>MTVVRLLLLSISLAICYYALSIAAIGVAAAGKIFWWFQWQDNFHFYHIAQNFIGIGLAALLPAYLVHSYESDNKWLCIGLVIVLSMSLHGNIHYVPWDPVGIVRFFNDTLLRGDAGSVGIFLEILFMPILWLLAFERMPNRVMPRKFVH</sequence>
<feature type="transmembrane region" description="Helical" evidence="1">
    <location>
        <begin position="75"/>
        <end position="95"/>
    </location>
</feature>
<name>A0A1E5IY59_SHECO</name>
<reference evidence="2 3" key="1">
    <citation type="submission" date="2016-07" db="EMBL/GenBank/DDBJ databases">
        <title>Whole-genome of two Shewanella species isolated from a digestive organ of sea cucumber Apostichopus japonicus Selenka 1867.</title>
        <authorList>
            <person name="Hong H.-H."/>
            <person name="Choi H."/>
            <person name="Cheon S."/>
            <person name="Oh J.-S."/>
            <person name="Lee H.-G."/>
            <person name="Park C."/>
        </authorList>
    </citation>
    <scope>NUCLEOTIDE SEQUENCE [LARGE SCALE GENOMIC DNA]</scope>
    <source>
        <strain evidence="2 3">CSB03KR</strain>
    </source>
</reference>
<keyword evidence="1" id="KW-0472">Membrane</keyword>